<evidence type="ECO:0000256" key="1">
    <source>
        <dbReference type="ARBA" id="ARBA00022679"/>
    </source>
</evidence>
<dbReference type="Proteomes" id="UP000019402">
    <property type="component" value="Unassembled WGS sequence"/>
</dbReference>
<dbReference type="AlphaFoldDB" id="W7Y690"/>
<protein>
    <submittedName>
        <fullName evidence="4">Ribosomal-protein-alanine N-acetyltransferase</fullName>
    </submittedName>
</protein>
<feature type="domain" description="N-acetyltransferase" evidence="3">
    <location>
        <begin position="15"/>
        <end position="162"/>
    </location>
</feature>
<dbReference type="PROSITE" id="PS51186">
    <property type="entry name" value="GNAT"/>
    <property type="match status" value="1"/>
</dbReference>
<sequence length="162" mass="18665">MVNEFKPFELVKVDLSVKEHQCALLHLMNDYMLDDMGLNTSLSEELGHRIIKGLSVQSNYLGFLLKDANQYLGLANCFVGFSTFKAQPLINIHDFIISPHCRRKGAGKALLNLISQYGSQYNYCKITLEVRYDNVKAQNLYKKIGFKECNPPMHFWQKEIQN</sequence>
<reference evidence="4 5" key="1">
    <citation type="journal article" date="2014" name="Genome Announc.">
        <title>Draft Genome Sequence of Cytophaga fermentans JCM 21142T, a Facultative Anaerobe Isolated from Marine Mud.</title>
        <authorList>
            <person name="Starns D."/>
            <person name="Oshima K."/>
            <person name="Suda W."/>
            <person name="Iino T."/>
            <person name="Yuki M."/>
            <person name="Inoue J."/>
            <person name="Kitamura K."/>
            <person name="Iida T."/>
            <person name="Darby A."/>
            <person name="Hattori M."/>
            <person name="Ohkuma M."/>
        </authorList>
    </citation>
    <scope>NUCLEOTIDE SEQUENCE [LARGE SCALE GENOMIC DNA]</scope>
    <source>
        <strain evidence="4 5">JCM 21142</strain>
    </source>
</reference>
<comment type="caution">
    <text evidence="4">The sequence shown here is derived from an EMBL/GenBank/DDBJ whole genome shotgun (WGS) entry which is preliminary data.</text>
</comment>
<dbReference type="RefSeq" id="WP_044213219.1">
    <property type="nucleotide sequence ID" value="NZ_BAMD01000028.1"/>
</dbReference>
<dbReference type="InterPro" id="IPR016181">
    <property type="entry name" value="Acyl_CoA_acyltransferase"/>
</dbReference>
<dbReference type="InterPro" id="IPR050680">
    <property type="entry name" value="YpeA/RimI_acetyltransf"/>
</dbReference>
<evidence type="ECO:0000313" key="4">
    <source>
        <dbReference type="EMBL" id="GAF03687.1"/>
    </source>
</evidence>
<dbReference type="GO" id="GO:0016747">
    <property type="term" value="F:acyltransferase activity, transferring groups other than amino-acyl groups"/>
    <property type="evidence" value="ECO:0007669"/>
    <property type="project" value="InterPro"/>
</dbReference>
<evidence type="ECO:0000313" key="5">
    <source>
        <dbReference type="Proteomes" id="UP000019402"/>
    </source>
</evidence>
<dbReference type="Pfam" id="PF00583">
    <property type="entry name" value="Acetyltransf_1"/>
    <property type="match status" value="1"/>
</dbReference>
<proteinExistence type="predicted"/>
<accession>W7Y690</accession>
<dbReference type="PANTHER" id="PTHR43420">
    <property type="entry name" value="ACETYLTRANSFERASE"/>
    <property type="match status" value="1"/>
</dbReference>
<dbReference type="STRING" id="869213.GCA_000517085_00876"/>
<organism evidence="4 5">
    <name type="scientific">Saccharicrinis fermentans DSM 9555 = JCM 21142</name>
    <dbReference type="NCBI Taxonomy" id="869213"/>
    <lineage>
        <taxon>Bacteria</taxon>
        <taxon>Pseudomonadati</taxon>
        <taxon>Bacteroidota</taxon>
        <taxon>Bacteroidia</taxon>
        <taxon>Marinilabiliales</taxon>
        <taxon>Marinilabiliaceae</taxon>
        <taxon>Saccharicrinis</taxon>
    </lineage>
</organism>
<dbReference type="Gene3D" id="3.40.630.30">
    <property type="match status" value="1"/>
</dbReference>
<name>W7Y690_9BACT</name>
<dbReference type="InterPro" id="IPR000182">
    <property type="entry name" value="GNAT_dom"/>
</dbReference>
<evidence type="ECO:0000256" key="2">
    <source>
        <dbReference type="ARBA" id="ARBA00023315"/>
    </source>
</evidence>
<keyword evidence="5" id="KW-1185">Reference proteome</keyword>
<dbReference type="OrthoDB" id="9799601at2"/>
<keyword evidence="1 4" id="KW-0808">Transferase</keyword>
<keyword evidence="2" id="KW-0012">Acyltransferase</keyword>
<evidence type="ECO:0000259" key="3">
    <source>
        <dbReference type="PROSITE" id="PS51186"/>
    </source>
</evidence>
<gene>
    <name evidence="4" type="ORF">JCM21142_52366</name>
</gene>
<dbReference type="SUPFAM" id="SSF55729">
    <property type="entry name" value="Acyl-CoA N-acyltransferases (Nat)"/>
    <property type="match status" value="1"/>
</dbReference>
<dbReference type="eggNOG" id="COG0456">
    <property type="taxonomic scope" value="Bacteria"/>
</dbReference>
<dbReference type="EMBL" id="BAMD01000028">
    <property type="protein sequence ID" value="GAF03687.1"/>
    <property type="molecule type" value="Genomic_DNA"/>
</dbReference>
<dbReference type="CDD" id="cd04301">
    <property type="entry name" value="NAT_SF"/>
    <property type="match status" value="1"/>
</dbReference>